<organism evidence="2 3">
    <name type="scientific">Neocallimastix californiae</name>
    <dbReference type="NCBI Taxonomy" id="1754190"/>
    <lineage>
        <taxon>Eukaryota</taxon>
        <taxon>Fungi</taxon>
        <taxon>Fungi incertae sedis</taxon>
        <taxon>Chytridiomycota</taxon>
        <taxon>Chytridiomycota incertae sedis</taxon>
        <taxon>Neocallimastigomycetes</taxon>
        <taxon>Neocallimastigales</taxon>
        <taxon>Neocallimastigaceae</taxon>
        <taxon>Neocallimastix</taxon>
    </lineage>
</organism>
<dbReference type="EMBL" id="MCOG01000258">
    <property type="protein sequence ID" value="ORY21826.1"/>
    <property type="molecule type" value="Genomic_DNA"/>
</dbReference>
<dbReference type="OrthoDB" id="10613688at2759"/>
<proteinExistence type="predicted"/>
<evidence type="ECO:0000313" key="3">
    <source>
        <dbReference type="Proteomes" id="UP000193920"/>
    </source>
</evidence>
<evidence type="ECO:0000313" key="2">
    <source>
        <dbReference type="EMBL" id="ORY21826.1"/>
    </source>
</evidence>
<gene>
    <name evidence="2" type="ORF">LY90DRAFT_632421</name>
</gene>
<accession>A0A1Y2AH39</accession>
<protein>
    <submittedName>
        <fullName evidence="2">Uncharacterized protein</fullName>
    </submittedName>
</protein>
<keyword evidence="3" id="KW-1185">Reference proteome</keyword>
<dbReference type="Proteomes" id="UP000193920">
    <property type="component" value="Unassembled WGS sequence"/>
</dbReference>
<feature type="chain" id="PRO_5012305144" evidence="1">
    <location>
        <begin position="22"/>
        <end position="169"/>
    </location>
</feature>
<dbReference type="AlphaFoldDB" id="A0A1Y2AH39"/>
<name>A0A1Y2AH39_9FUNG</name>
<keyword evidence="1" id="KW-0732">Signal</keyword>
<feature type="signal peptide" evidence="1">
    <location>
        <begin position="1"/>
        <end position="21"/>
    </location>
</feature>
<evidence type="ECO:0000256" key="1">
    <source>
        <dbReference type="SAM" id="SignalP"/>
    </source>
</evidence>
<sequence>MRFSKLLATLVTLVTVSTVLSNPVEETNDSNKDGNLLDQVMDYNNICQLHYNSNLTDEEIANYVSSSVDYAVGVEVINHSIFKADKINNIKKEYIEHLTDKLSEADKDFTSNGGLEKRGCPWYSKVGCIAAVGPVAYATCSVLDYNMDECLLNLAGPIGAGICSDLGCI</sequence>
<reference evidence="2 3" key="1">
    <citation type="submission" date="2016-08" db="EMBL/GenBank/DDBJ databases">
        <title>A Parts List for Fungal Cellulosomes Revealed by Comparative Genomics.</title>
        <authorList>
            <consortium name="DOE Joint Genome Institute"/>
            <person name="Haitjema C.H."/>
            <person name="Gilmore S.P."/>
            <person name="Henske J.K."/>
            <person name="Solomon K.V."/>
            <person name="De Groot R."/>
            <person name="Kuo A."/>
            <person name="Mondo S.J."/>
            <person name="Salamov A.A."/>
            <person name="Labutti K."/>
            <person name="Zhao Z."/>
            <person name="Chiniquy J."/>
            <person name="Barry K."/>
            <person name="Brewer H.M."/>
            <person name="Purvine S.O."/>
            <person name="Wright A.T."/>
            <person name="Boxma B."/>
            <person name="Van Alen T."/>
            <person name="Hackstein J.H."/>
            <person name="Baker S.E."/>
            <person name="Grigoriev I.V."/>
            <person name="O'Malley M.A."/>
        </authorList>
    </citation>
    <scope>NUCLEOTIDE SEQUENCE [LARGE SCALE GENOMIC DNA]</scope>
    <source>
        <strain evidence="2 3">G1</strain>
    </source>
</reference>
<comment type="caution">
    <text evidence="2">The sequence shown here is derived from an EMBL/GenBank/DDBJ whole genome shotgun (WGS) entry which is preliminary data.</text>
</comment>